<comment type="caution">
    <text evidence="1">The sequence shown here is derived from an EMBL/GenBank/DDBJ whole genome shotgun (WGS) entry which is preliminary data.</text>
</comment>
<proteinExistence type="predicted"/>
<reference evidence="1" key="1">
    <citation type="journal article" date="2019" name="Sci. Rep.">
        <title>Draft genome of Tanacetum cinerariifolium, the natural source of mosquito coil.</title>
        <authorList>
            <person name="Yamashiro T."/>
            <person name="Shiraishi A."/>
            <person name="Satake H."/>
            <person name="Nakayama K."/>
        </authorList>
    </citation>
    <scope>NUCLEOTIDE SEQUENCE</scope>
</reference>
<organism evidence="1">
    <name type="scientific">Tanacetum cinerariifolium</name>
    <name type="common">Dalmatian daisy</name>
    <name type="synonym">Chrysanthemum cinerariifolium</name>
    <dbReference type="NCBI Taxonomy" id="118510"/>
    <lineage>
        <taxon>Eukaryota</taxon>
        <taxon>Viridiplantae</taxon>
        <taxon>Streptophyta</taxon>
        <taxon>Embryophyta</taxon>
        <taxon>Tracheophyta</taxon>
        <taxon>Spermatophyta</taxon>
        <taxon>Magnoliopsida</taxon>
        <taxon>eudicotyledons</taxon>
        <taxon>Gunneridae</taxon>
        <taxon>Pentapetalae</taxon>
        <taxon>asterids</taxon>
        <taxon>campanulids</taxon>
        <taxon>Asterales</taxon>
        <taxon>Asteraceae</taxon>
        <taxon>Asteroideae</taxon>
        <taxon>Anthemideae</taxon>
        <taxon>Anthemidinae</taxon>
        <taxon>Tanacetum</taxon>
    </lineage>
</organism>
<dbReference type="EMBL" id="BKCJ010489977">
    <property type="protein sequence ID" value="GFA79816.1"/>
    <property type="molecule type" value="Genomic_DNA"/>
</dbReference>
<name>A0A699K7D9_TANCI</name>
<gene>
    <name evidence="1" type="ORF">Tci_651788</name>
</gene>
<sequence length="143" mass="16726">MSHRLLPDPLKERIRIPFSFIFNERIMRRIYNDEGGPRIIKTDGRHGLPWPGNANMVFDLRKTEDGLPWPGNANMVFDLRQTEDGLSWPGNANMVFDLRQTDDGLPWPGSANIAFDLVLGLQRLLHMFYIRRYLRGMHEDNYN</sequence>
<protein>
    <submittedName>
        <fullName evidence="1">Uncharacterized protein</fullName>
    </submittedName>
</protein>
<dbReference type="AlphaFoldDB" id="A0A699K7D9"/>
<accession>A0A699K7D9</accession>
<evidence type="ECO:0000313" key="1">
    <source>
        <dbReference type="EMBL" id="GFA79816.1"/>
    </source>
</evidence>
<feature type="non-terminal residue" evidence="1">
    <location>
        <position position="143"/>
    </location>
</feature>